<keyword evidence="3" id="KW-0963">Cytoplasm</keyword>
<dbReference type="InterPro" id="IPR036886">
    <property type="entry name" value="Villin_headpiece_dom_sf"/>
</dbReference>
<accession>A0A816FZ10</accession>
<dbReference type="SMART" id="SM00153">
    <property type="entry name" value="VHP"/>
    <property type="match status" value="1"/>
</dbReference>
<feature type="domain" description="HP" evidence="7">
    <location>
        <begin position="25"/>
        <end position="88"/>
    </location>
</feature>
<dbReference type="FunFam" id="1.10.950.10:FF:000003">
    <property type="entry name" value="supervillin isoform X2"/>
    <property type="match status" value="1"/>
</dbReference>
<dbReference type="InterPro" id="IPR051618">
    <property type="entry name" value="Actin-binding_LIM"/>
</dbReference>
<evidence type="ECO:0000256" key="3">
    <source>
        <dbReference type="ARBA" id="ARBA00022490"/>
    </source>
</evidence>
<comment type="caution">
    <text evidence="9">The sequence shown here is derived from an EMBL/GenBank/DDBJ whole genome shotgun (WGS) entry which is preliminary data.</text>
</comment>
<dbReference type="GO" id="GO:0030032">
    <property type="term" value="P:lamellipodium assembly"/>
    <property type="evidence" value="ECO:0007669"/>
    <property type="project" value="TreeGrafter"/>
</dbReference>
<dbReference type="GO" id="GO:0051015">
    <property type="term" value="F:actin filament binding"/>
    <property type="evidence" value="ECO:0007669"/>
    <property type="project" value="TreeGrafter"/>
</dbReference>
<dbReference type="SUPFAM" id="SSF47050">
    <property type="entry name" value="VHP, Villin headpiece domain"/>
    <property type="match status" value="1"/>
</dbReference>
<dbReference type="GO" id="GO:0016020">
    <property type="term" value="C:membrane"/>
    <property type="evidence" value="ECO:0007669"/>
    <property type="project" value="UniProtKB-SubCell"/>
</dbReference>
<evidence type="ECO:0000313" key="9">
    <source>
        <dbReference type="EMBL" id="CAF1667547.1"/>
    </source>
</evidence>
<gene>
    <name evidence="8" type="ORF">BJG266_LOCUS47499</name>
    <name evidence="9" type="ORF">QVE165_LOCUS64535</name>
</gene>
<comment type="subcellular location">
    <subcellularLocation>
        <location evidence="2">Cytoplasm</location>
        <location evidence="2">Cytoskeleton</location>
    </subcellularLocation>
    <subcellularLocation>
        <location evidence="1">Membrane</location>
        <topology evidence="1">Peripheral membrane protein</topology>
    </subcellularLocation>
</comment>
<dbReference type="OrthoDB" id="28894at2759"/>
<evidence type="ECO:0000313" key="10">
    <source>
        <dbReference type="Proteomes" id="UP000663832"/>
    </source>
</evidence>
<dbReference type="AlphaFoldDB" id="A0A816FZ10"/>
<reference evidence="9" key="1">
    <citation type="submission" date="2021-02" db="EMBL/GenBank/DDBJ databases">
        <authorList>
            <person name="Nowell W R."/>
        </authorList>
    </citation>
    <scope>NUCLEOTIDE SEQUENCE</scope>
</reference>
<evidence type="ECO:0000256" key="5">
    <source>
        <dbReference type="ARBA" id="ARBA00023136"/>
    </source>
</evidence>
<dbReference type="EMBL" id="CAJNOM010006009">
    <property type="protein sequence ID" value="CAF1667547.1"/>
    <property type="molecule type" value="Genomic_DNA"/>
</dbReference>
<feature type="non-terminal residue" evidence="9">
    <location>
        <position position="1"/>
    </location>
</feature>
<keyword evidence="6" id="KW-0206">Cytoskeleton</keyword>
<dbReference type="Proteomes" id="UP000663877">
    <property type="component" value="Unassembled WGS sequence"/>
</dbReference>
<evidence type="ECO:0000256" key="6">
    <source>
        <dbReference type="ARBA" id="ARBA00023212"/>
    </source>
</evidence>
<name>A0A816FZ10_9BILA</name>
<dbReference type="PANTHER" id="PTHR24213:SF9">
    <property type="entry name" value="UNCOORDINATED 115A, ISOFORM B-RELATED"/>
    <property type="match status" value="1"/>
</dbReference>
<dbReference type="PROSITE" id="PS51089">
    <property type="entry name" value="HP"/>
    <property type="match status" value="1"/>
</dbReference>
<dbReference type="PANTHER" id="PTHR24213">
    <property type="entry name" value="ACTIN-BINDING LIM PROTEIN"/>
    <property type="match status" value="1"/>
</dbReference>
<evidence type="ECO:0000256" key="1">
    <source>
        <dbReference type="ARBA" id="ARBA00004170"/>
    </source>
</evidence>
<evidence type="ECO:0000256" key="2">
    <source>
        <dbReference type="ARBA" id="ARBA00004245"/>
    </source>
</evidence>
<protein>
    <recommendedName>
        <fullName evidence="7">HP domain-containing protein</fullName>
    </recommendedName>
</protein>
<keyword evidence="10" id="KW-1185">Reference proteome</keyword>
<dbReference type="Proteomes" id="UP000663832">
    <property type="component" value="Unassembled WGS sequence"/>
</dbReference>
<dbReference type="InterPro" id="IPR003128">
    <property type="entry name" value="Villin_headpiece"/>
</dbReference>
<organism evidence="9 10">
    <name type="scientific">Adineta steineri</name>
    <dbReference type="NCBI Taxonomy" id="433720"/>
    <lineage>
        <taxon>Eukaryota</taxon>
        <taxon>Metazoa</taxon>
        <taxon>Spiralia</taxon>
        <taxon>Gnathifera</taxon>
        <taxon>Rotifera</taxon>
        <taxon>Eurotatoria</taxon>
        <taxon>Bdelloidea</taxon>
        <taxon>Adinetida</taxon>
        <taxon>Adinetidae</taxon>
        <taxon>Adineta</taxon>
    </lineage>
</organism>
<dbReference type="Gene3D" id="1.10.950.10">
    <property type="entry name" value="Villin headpiece domain"/>
    <property type="match status" value="1"/>
</dbReference>
<keyword evidence="4" id="KW-0677">Repeat</keyword>
<evidence type="ECO:0000259" key="7">
    <source>
        <dbReference type="PROSITE" id="PS51089"/>
    </source>
</evidence>
<dbReference type="EMBL" id="CAJNOI010005604">
    <property type="protein sequence ID" value="CAF1568082.1"/>
    <property type="molecule type" value="Genomic_DNA"/>
</dbReference>
<proteinExistence type="predicted"/>
<keyword evidence="5" id="KW-0472">Membrane</keyword>
<dbReference type="GO" id="GO:0007010">
    <property type="term" value="P:cytoskeleton organization"/>
    <property type="evidence" value="ECO:0007669"/>
    <property type="project" value="InterPro"/>
</dbReference>
<evidence type="ECO:0000256" key="4">
    <source>
        <dbReference type="ARBA" id="ARBA00022737"/>
    </source>
</evidence>
<dbReference type="Pfam" id="PF02209">
    <property type="entry name" value="VHP"/>
    <property type="match status" value="1"/>
</dbReference>
<sequence>KARQQNQLEGKKLNQKDSVIDVLNQLCRDQYSIEELRTRPLPEGVDPSKIESYLSETDFQKQFHMSKDEFYALPYWKQTNIKKPLGFF</sequence>
<evidence type="ECO:0000313" key="8">
    <source>
        <dbReference type="EMBL" id="CAF1568082.1"/>
    </source>
</evidence>
<dbReference type="GO" id="GO:0015629">
    <property type="term" value="C:actin cytoskeleton"/>
    <property type="evidence" value="ECO:0007669"/>
    <property type="project" value="TreeGrafter"/>
</dbReference>